<reference evidence="10 11" key="1">
    <citation type="journal article" date="2012" name="J. Bacteriol.">
        <title>Complete Genome Sequence of Paenibacillus mucilaginosus 3016, a Bacterium Functional as Microbial Fertilizer.</title>
        <authorList>
            <person name="Ma M."/>
            <person name="Wang Z."/>
            <person name="Li L."/>
            <person name="Jiang X."/>
            <person name="Guan D."/>
            <person name="Cao F."/>
            <person name="Chen H."/>
            <person name="Wang X."/>
            <person name="Shen D."/>
            <person name="Du B."/>
            <person name="Li J."/>
        </authorList>
    </citation>
    <scope>NUCLEOTIDE SEQUENCE [LARGE SCALE GENOMIC DNA]</scope>
    <source>
        <strain evidence="10 11">3016</strain>
    </source>
</reference>
<name>H6NLX4_9BACL</name>
<dbReference type="PROSITE" id="PS51257">
    <property type="entry name" value="PROKAR_LIPOPROTEIN"/>
    <property type="match status" value="1"/>
</dbReference>
<dbReference type="Pfam" id="PF05504">
    <property type="entry name" value="Spore_GerAC"/>
    <property type="match status" value="1"/>
</dbReference>
<dbReference type="Proteomes" id="UP000007523">
    <property type="component" value="Chromosome"/>
</dbReference>
<feature type="domain" description="Spore germination protein N-terminal" evidence="9">
    <location>
        <begin position="24"/>
        <end position="197"/>
    </location>
</feature>
<evidence type="ECO:0000313" key="11">
    <source>
        <dbReference type="Proteomes" id="UP000007523"/>
    </source>
</evidence>
<protein>
    <submittedName>
        <fullName evidence="10">Germination protein, GerC family</fullName>
    </submittedName>
</protein>
<dbReference type="InterPro" id="IPR038501">
    <property type="entry name" value="Spore_GerAC_C_sf"/>
</dbReference>
<dbReference type="EMBL" id="CP003235">
    <property type="protein sequence ID" value="AFC31689.1"/>
    <property type="molecule type" value="Genomic_DNA"/>
</dbReference>
<dbReference type="STRING" id="1116391.PM3016_4957"/>
<keyword evidence="5" id="KW-0472">Membrane</keyword>
<dbReference type="HOGENOM" id="CLU_051140_0_0_9"/>
<dbReference type="InterPro" id="IPR057336">
    <property type="entry name" value="GerAC_N"/>
</dbReference>
<evidence type="ECO:0000256" key="1">
    <source>
        <dbReference type="ARBA" id="ARBA00004635"/>
    </source>
</evidence>
<dbReference type="NCBIfam" id="TIGR02887">
    <property type="entry name" value="spore_ger_x_C"/>
    <property type="match status" value="1"/>
</dbReference>
<dbReference type="PANTHER" id="PTHR35789">
    <property type="entry name" value="SPORE GERMINATION PROTEIN B3"/>
    <property type="match status" value="1"/>
</dbReference>
<keyword evidence="11" id="KW-1185">Reference proteome</keyword>
<evidence type="ECO:0000256" key="4">
    <source>
        <dbReference type="ARBA" id="ARBA00022729"/>
    </source>
</evidence>
<evidence type="ECO:0000256" key="2">
    <source>
        <dbReference type="ARBA" id="ARBA00007886"/>
    </source>
</evidence>
<keyword evidence="7" id="KW-0449">Lipoprotein</keyword>
<dbReference type="PANTHER" id="PTHR35789:SF1">
    <property type="entry name" value="SPORE GERMINATION PROTEIN B3"/>
    <property type="match status" value="1"/>
</dbReference>
<evidence type="ECO:0000313" key="10">
    <source>
        <dbReference type="EMBL" id="AFC31689.1"/>
    </source>
</evidence>
<dbReference type="Gene3D" id="3.30.300.210">
    <property type="entry name" value="Nutrient germinant receptor protein C, domain 3"/>
    <property type="match status" value="1"/>
</dbReference>
<evidence type="ECO:0000256" key="7">
    <source>
        <dbReference type="ARBA" id="ARBA00023288"/>
    </source>
</evidence>
<evidence type="ECO:0000259" key="9">
    <source>
        <dbReference type="Pfam" id="PF25198"/>
    </source>
</evidence>
<comment type="subcellular location">
    <subcellularLocation>
        <location evidence="1">Membrane</location>
        <topology evidence="1">Lipid-anchor</topology>
    </subcellularLocation>
</comment>
<dbReference type="InterPro" id="IPR008844">
    <property type="entry name" value="Spore_GerAC-like"/>
</dbReference>
<evidence type="ECO:0000259" key="8">
    <source>
        <dbReference type="Pfam" id="PF05504"/>
    </source>
</evidence>
<proteinExistence type="inferred from homology"/>
<dbReference type="KEGG" id="pmq:PM3016_4957"/>
<dbReference type="RefSeq" id="WP_014371328.1">
    <property type="nucleotide sequence ID" value="NC_016935.1"/>
</dbReference>
<gene>
    <name evidence="10" type="ORF">PM3016_4957</name>
</gene>
<sequence>MFRRECKQAAVLVLCLPLLTGCWDRREVNDVAFVSGTGIDKVKEGYRTTVLYPLAGQLGGVGSSGGGGGTSGSRSWHLDSVTGTSLKETNNIQQQAMSRQLYFAHRRVLVIGEGAARSGLAPILDIVARVPQNRMTGYILVTKGDARDFMDVDVEVEKIPTEMIRELALNYMRTPRTVKETVHALLSEGMDPALPYCVVDRTKPGRSGQQKPMMKLEGLAVFREDKLAGLLKGEEAQGVLWAMNEAKRPTIVLPAPGGTGMQAVQFAVAQTRIRPVVSGGKITMRIDIRARGSIAENQSNYISGKDYTHAKLEETLNRKIKSMVEKSLKALQTEYGSDPVGFGDILYRSEPKVWRGIRDQWREKYKEVEMAVSVHTQVQHTGTIVKPIGRKERMMNHE</sequence>
<dbReference type="InterPro" id="IPR046953">
    <property type="entry name" value="Spore_GerAC-like_C"/>
</dbReference>
<evidence type="ECO:0000256" key="3">
    <source>
        <dbReference type="ARBA" id="ARBA00022544"/>
    </source>
</evidence>
<comment type="similarity">
    <text evidence="2">Belongs to the GerABKC lipoprotein family.</text>
</comment>
<feature type="domain" description="Spore germination GerAC-like C-terminal" evidence="8">
    <location>
        <begin position="217"/>
        <end position="382"/>
    </location>
</feature>
<keyword evidence="4" id="KW-0732">Signal</keyword>
<dbReference type="GO" id="GO:0016020">
    <property type="term" value="C:membrane"/>
    <property type="evidence" value="ECO:0007669"/>
    <property type="project" value="UniProtKB-SubCell"/>
</dbReference>
<keyword evidence="3" id="KW-0309">Germination</keyword>
<dbReference type="AlphaFoldDB" id="H6NLX4"/>
<evidence type="ECO:0000256" key="5">
    <source>
        <dbReference type="ARBA" id="ARBA00023136"/>
    </source>
</evidence>
<evidence type="ECO:0000256" key="6">
    <source>
        <dbReference type="ARBA" id="ARBA00023139"/>
    </source>
</evidence>
<dbReference type="GO" id="GO:0009847">
    <property type="term" value="P:spore germination"/>
    <property type="evidence" value="ECO:0007669"/>
    <property type="project" value="InterPro"/>
</dbReference>
<dbReference type="Pfam" id="PF25198">
    <property type="entry name" value="Spore_GerAC_N"/>
    <property type="match status" value="1"/>
</dbReference>
<accession>H6NLX4</accession>
<organism evidence="10 11">
    <name type="scientific">Paenibacillus mucilaginosus 3016</name>
    <dbReference type="NCBI Taxonomy" id="1116391"/>
    <lineage>
        <taxon>Bacteria</taxon>
        <taxon>Bacillati</taxon>
        <taxon>Bacillota</taxon>
        <taxon>Bacilli</taxon>
        <taxon>Bacillales</taxon>
        <taxon>Paenibacillaceae</taxon>
        <taxon>Paenibacillus</taxon>
    </lineage>
</organism>
<keyword evidence="6" id="KW-0564">Palmitate</keyword>